<dbReference type="GO" id="GO:0005737">
    <property type="term" value="C:cytoplasm"/>
    <property type="evidence" value="ECO:0000318"/>
    <property type="project" value="GO_Central"/>
</dbReference>
<reference evidence="4" key="2">
    <citation type="submission" date="2025-08" db="UniProtKB">
        <authorList>
            <consortium name="Ensembl"/>
        </authorList>
    </citation>
    <scope>IDENTIFICATION</scope>
</reference>
<evidence type="ECO:0000256" key="3">
    <source>
        <dbReference type="ARBA" id="ARBA00023054"/>
    </source>
</evidence>
<sequence length="291" mass="33084">SMEDLVQTFDEKLAACFRINASNNNKVQENPVKPFNAETITDDYIWKRLSDNYGLVQPLNWETSLVRKLHIPALDLPGEKATSNEKEVKAETEDPELEKQMDFHRMIEESNKMMQTADEVIEELEEIMHDADVANAVEDYEIQQETGIIFDKSSLEDEESDRASVLKLLTLSELNDINADLEDQVKMLSADLLHELGRRDELNYENEVKNCFISRVLEVQYKQEQFRKVAAAPPKKFAGRYLTSVIPCSSGPTPTLENLQAMIKILDAIKSDSDEVPSLLTAYILKVLCPA</sequence>
<dbReference type="STRING" id="7719.ENSCINP00000032657"/>
<dbReference type="InterPro" id="IPR011680">
    <property type="entry name" value="FEZ"/>
</dbReference>
<name>H2XSM3_CIOIN</name>
<dbReference type="HOGENOM" id="CLU_041596_0_0_1"/>
<dbReference type="PANTHER" id="PTHR12394">
    <property type="entry name" value="ZYGIN"/>
    <property type="match status" value="1"/>
</dbReference>
<dbReference type="OMA" id="METNIRR"/>
<evidence type="ECO:0000256" key="1">
    <source>
        <dbReference type="ARBA" id="ARBA00006788"/>
    </source>
</evidence>
<organism evidence="4 5">
    <name type="scientific">Ciona intestinalis</name>
    <name type="common">Transparent sea squirt</name>
    <name type="synonym">Ascidia intestinalis</name>
    <dbReference type="NCBI Taxonomy" id="7719"/>
    <lineage>
        <taxon>Eukaryota</taxon>
        <taxon>Metazoa</taxon>
        <taxon>Chordata</taxon>
        <taxon>Tunicata</taxon>
        <taxon>Ascidiacea</taxon>
        <taxon>Phlebobranchia</taxon>
        <taxon>Cionidae</taxon>
        <taxon>Ciona</taxon>
    </lineage>
</organism>
<dbReference type="Ensembl" id="ENSCINT00000034391.1">
    <property type="protein sequence ID" value="ENSCINP00000032657.1"/>
    <property type="gene ID" value="ENSCING00000020982.1"/>
</dbReference>
<evidence type="ECO:0000256" key="2">
    <source>
        <dbReference type="ARBA" id="ARBA00022553"/>
    </source>
</evidence>
<dbReference type="FunCoup" id="H2XSM3">
    <property type="interactions" value="100"/>
</dbReference>
<dbReference type="GO" id="GO:0030424">
    <property type="term" value="C:axon"/>
    <property type="evidence" value="ECO:0000318"/>
    <property type="project" value="GO_Central"/>
</dbReference>
<keyword evidence="2" id="KW-0597">Phosphoprotein</keyword>
<evidence type="ECO:0000313" key="4">
    <source>
        <dbReference type="Ensembl" id="ENSCINP00000032657.1"/>
    </source>
</evidence>
<dbReference type="AlphaFoldDB" id="H2XSM3"/>
<dbReference type="Proteomes" id="UP000008144">
    <property type="component" value="Unassembled WGS sequence"/>
</dbReference>
<reference evidence="4" key="3">
    <citation type="submission" date="2025-09" db="UniProtKB">
        <authorList>
            <consortium name="Ensembl"/>
        </authorList>
    </citation>
    <scope>IDENTIFICATION</scope>
</reference>
<reference evidence="5" key="1">
    <citation type="journal article" date="2002" name="Science">
        <title>The draft genome of Ciona intestinalis: insights into chordate and vertebrate origins.</title>
        <authorList>
            <person name="Dehal P."/>
            <person name="Satou Y."/>
            <person name="Campbell R.K."/>
            <person name="Chapman J."/>
            <person name="Degnan B."/>
            <person name="De Tomaso A."/>
            <person name="Davidson B."/>
            <person name="Di Gregorio A."/>
            <person name="Gelpke M."/>
            <person name="Goodstein D.M."/>
            <person name="Harafuji N."/>
            <person name="Hastings K.E."/>
            <person name="Ho I."/>
            <person name="Hotta K."/>
            <person name="Huang W."/>
            <person name="Kawashima T."/>
            <person name="Lemaire P."/>
            <person name="Martinez D."/>
            <person name="Meinertzhagen I.A."/>
            <person name="Necula S."/>
            <person name="Nonaka M."/>
            <person name="Putnam N."/>
            <person name="Rash S."/>
            <person name="Saiga H."/>
            <person name="Satake M."/>
            <person name="Terry A."/>
            <person name="Yamada L."/>
            <person name="Wang H.G."/>
            <person name="Awazu S."/>
            <person name="Azumi K."/>
            <person name="Boore J."/>
            <person name="Branno M."/>
            <person name="Chin-Bow S."/>
            <person name="DeSantis R."/>
            <person name="Doyle S."/>
            <person name="Francino P."/>
            <person name="Keys D.N."/>
            <person name="Haga S."/>
            <person name="Hayashi H."/>
            <person name="Hino K."/>
            <person name="Imai K.S."/>
            <person name="Inaba K."/>
            <person name="Kano S."/>
            <person name="Kobayashi K."/>
            <person name="Kobayashi M."/>
            <person name="Lee B.I."/>
            <person name="Makabe K.W."/>
            <person name="Manohar C."/>
            <person name="Matassi G."/>
            <person name="Medina M."/>
            <person name="Mochizuki Y."/>
            <person name="Mount S."/>
            <person name="Morishita T."/>
            <person name="Miura S."/>
            <person name="Nakayama A."/>
            <person name="Nishizaka S."/>
            <person name="Nomoto H."/>
            <person name="Ohta F."/>
            <person name="Oishi K."/>
            <person name="Rigoutsos I."/>
            <person name="Sano M."/>
            <person name="Sasaki A."/>
            <person name="Sasakura Y."/>
            <person name="Shoguchi E."/>
            <person name="Shin-i T."/>
            <person name="Spagnuolo A."/>
            <person name="Stainier D."/>
            <person name="Suzuki M.M."/>
            <person name="Tassy O."/>
            <person name="Takatori N."/>
            <person name="Tokuoka M."/>
            <person name="Yagi K."/>
            <person name="Yoshizaki F."/>
            <person name="Wada S."/>
            <person name="Zhang C."/>
            <person name="Hyatt P.D."/>
            <person name="Larimer F."/>
            <person name="Detter C."/>
            <person name="Doggett N."/>
            <person name="Glavina T."/>
            <person name="Hawkins T."/>
            <person name="Richardson P."/>
            <person name="Lucas S."/>
            <person name="Kohara Y."/>
            <person name="Levine M."/>
            <person name="Satoh N."/>
            <person name="Rokhsar D.S."/>
        </authorList>
    </citation>
    <scope>NUCLEOTIDE SEQUENCE [LARGE SCALE GENOMIC DNA]</scope>
</reference>
<accession>H2XSM3</accession>
<keyword evidence="5" id="KW-1185">Reference proteome</keyword>
<proteinExistence type="inferred from homology"/>
<dbReference type="InParanoid" id="H2XSM3"/>
<dbReference type="PANTHER" id="PTHR12394:SF12">
    <property type="entry name" value="LD08195P"/>
    <property type="match status" value="1"/>
</dbReference>
<protein>
    <submittedName>
        <fullName evidence="4">Uncharacterized protein</fullName>
    </submittedName>
</protein>
<keyword evidence="3" id="KW-0175">Coiled coil</keyword>
<dbReference type="GeneTree" id="ENSGT00390000017627"/>
<comment type="similarity">
    <text evidence="1">Belongs to the zygin family.</text>
</comment>
<evidence type="ECO:0000313" key="5">
    <source>
        <dbReference type="Proteomes" id="UP000008144"/>
    </source>
</evidence>
<dbReference type="Pfam" id="PF07763">
    <property type="entry name" value="FEZ"/>
    <property type="match status" value="1"/>
</dbReference>